<organism evidence="1 2">
    <name type="scientific">Rhizobium aquaticum</name>
    <dbReference type="NCBI Taxonomy" id="1549636"/>
    <lineage>
        <taxon>Bacteria</taxon>
        <taxon>Pseudomonadati</taxon>
        <taxon>Pseudomonadota</taxon>
        <taxon>Alphaproteobacteria</taxon>
        <taxon>Hyphomicrobiales</taxon>
        <taxon>Rhizobiaceae</taxon>
        <taxon>Rhizobium/Agrobacterium group</taxon>
        <taxon>Rhizobium</taxon>
    </lineage>
</organism>
<dbReference type="RefSeq" id="WP_354553932.1">
    <property type="nucleotide sequence ID" value="NZ_JBEPMB010000001.1"/>
</dbReference>
<keyword evidence="2" id="KW-1185">Reference proteome</keyword>
<proteinExistence type="predicted"/>
<gene>
    <name evidence="1" type="ORF">ABID16_000043</name>
</gene>
<name>A0ABV2ITG6_9HYPH</name>
<comment type="caution">
    <text evidence="1">The sequence shown here is derived from an EMBL/GenBank/DDBJ whole genome shotgun (WGS) entry which is preliminary data.</text>
</comment>
<reference evidence="1 2" key="1">
    <citation type="submission" date="2024-06" db="EMBL/GenBank/DDBJ databases">
        <title>Genomic Encyclopedia of Type Strains, Phase IV (KMG-IV): sequencing the most valuable type-strain genomes for metagenomic binning, comparative biology and taxonomic classification.</title>
        <authorList>
            <person name="Goeker M."/>
        </authorList>
    </citation>
    <scope>NUCLEOTIDE SEQUENCE [LARGE SCALE GENOMIC DNA]</scope>
    <source>
        <strain evidence="1 2">DSM 29780</strain>
    </source>
</reference>
<evidence type="ECO:0000313" key="1">
    <source>
        <dbReference type="EMBL" id="MET3611738.1"/>
    </source>
</evidence>
<dbReference type="Proteomes" id="UP001549047">
    <property type="component" value="Unassembled WGS sequence"/>
</dbReference>
<accession>A0ABV2ITG6</accession>
<evidence type="ECO:0000313" key="2">
    <source>
        <dbReference type="Proteomes" id="UP001549047"/>
    </source>
</evidence>
<protein>
    <recommendedName>
        <fullName evidence="3">Phage tail protein</fullName>
    </recommendedName>
</protein>
<evidence type="ECO:0008006" key="3">
    <source>
        <dbReference type="Google" id="ProtNLM"/>
    </source>
</evidence>
<sequence>MTASWPNTLPQHFLREDFAGTSPDNLVASEMSIGPAKVRRRSTAAVSTMNGSMVMTDAEFTIFEAFVANDLAGRAKAFNFPHPRGGAPVLVRMTKSYTWVPDGIEWRVSIQLEVLP</sequence>
<dbReference type="EMBL" id="JBEPMB010000001">
    <property type="protein sequence ID" value="MET3611738.1"/>
    <property type="molecule type" value="Genomic_DNA"/>
</dbReference>